<dbReference type="InterPro" id="IPR036237">
    <property type="entry name" value="Xyl_isomerase-like_sf"/>
</dbReference>
<keyword evidence="3" id="KW-0413">Isomerase</keyword>
<dbReference type="Pfam" id="PF01261">
    <property type="entry name" value="AP_endonuc_2"/>
    <property type="match status" value="1"/>
</dbReference>
<dbReference type="SUPFAM" id="SSF51658">
    <property type="entry name" value="Xylose isomerase-like"/>
    <property type="match status" value="1"/>
</dbReference>
<dbReference type="Proteomes" id="UP000664382">
    <property type="component" value="Unassembled WGS sequence"/>
</dbReference>
<dbReference type="PANTHER" id="PTHR12110">
    <property type="entry name" value="HYDROXYPYRUVATE ISOMERASE"/>
    <property type="match status" value="1"/>
</dbReference>
<evidence type="ECO:0000259" key="2">
    <source>
        <dbReference type="Pfam" id="PF01261"/>
    </source>
</evidence>
<accession>A0A939MLL7</accession>
<dbReference type="InterPro" id="IPR050312">
    <property type="entry name" value="IolE/XylAMocC-like"/>
</dbReference>
<dbReference type="EMBL" id="JAGDYM010000021">
    <property type="protein sequence ID" value="MBO1903239.1"/>
    <property type="molecule type" value="Genomic_DNA"/>
</dbReference>
<dbReference type="AlphaFoldDB" id="A0A939MLL7"/>
<keyword evidence="4" id="KW-1185">Reference proteome</keyword>
<evidence type="ECO:0000313" key="3">
    <source>
        <dbReference type="EMBL" id="MBO1903239.1"/>
    </source>
</evidence>
<dbReference type="GO" id="GO:0016853">
    <property type="term" value="F:isomerase activity"/>
    <property type="evidence" value="ECO:0007669"/>
    <property type="project" value="UniProtKB-KW"/>
</dbReference>
<dbReference type="PANTHER" id="PTHR12110:SF52">
    <property type="entry name" value="XYLOSE ISOMERASE"/>
    <property type="match status" value="1"/>
</dbReference>
<feature type="domain" description="Xylose isomerase-like TIM barrel" evidence="2">
    <location>
        <begin position="31"/>
        <end position="245"/>
    </location>
</feature>
<reference evidence="3" key="1">
    <citation type="submission" date="2021-03" db="EMBL/GenBank/DDBJ databases">
        <title>Leucobacter chromiisoli sp. nov., isolated from chromium-containing soil of chemical plant.</title>
        <authorList>
            <person name="Xu Z."/>
        </authorList>
    </citation>
    <scope>NUCLEOTIDE SEQUENCE</scope>
    <source>
        <strain evidence="3">S27</strain>
    </source>
</reference>
<organism evidence="3 4">
    <name type="scientific">Leucobacter weissii</name>
    <dbReference type="NCBI Taxonomy" id="1983706"/>
    <lineage>
        <taxon>Bacteria</taxon>
        <taxon>Bacillati</taxon>
        <taxon>Actinomycetota</taxon>
        <taxon>Actinomycetes</taxon>
        <taxon>Micrococcales</taxon>
        <taxon>Microbacteriaceae</taxon>
        <taxon>Leucobacter</taxon>
    </lineage>
</organism>
<comment type="caution">
    <text evidence="3">The sequence shown here is derived from an EMBL/GenBank/DDBJ whole genome shotgun (WGS) entry which is preliminary data.</text>
</comment>
<name>A0A939MLL7_9MICO</name>
<sequence length="274" mass="30554">MTMPIGISTYAFFWHLSESVEKPYSLDDVLQRSAELGVDLVQICDYAPLAEMDGAQLAAIRRRADALGVRLEVGTKGVRPEHLQNHLRICEALDSRILRTMLKVPDHQPSIEEATQILTDLLPAFERSDVTVAIETYEQVPTPDIVRLVETIDHPRIGICSDPSNTIAILETPKQVIDLVAPRVTNMHIKDFEFTRRTGSIGFQLTGAPLGTGLLDYDYMVDAIRPADKNLSQVLEHWLPWQADEATTLAAEDDWNSIGIAFLKQRTAAGRVAR</sequence>
<gene>
    <name evidence="3" type="ORF">J4H92_14940</name>
</gene>
<dbReference type="Gene3D" id="3.20.20.150">
    <property type="entry name" value="Divalent-metal-dependent TIM barrel enzymes"/>
    <property type="match status" value="1"/>
</dbReference>
<proteinExistence type="predicted"/>
<evidence type="ECO:0000256" key="1">
    <source>
        <dbReference type="ARBA" id="ARBA00023277"/>
    </source>
</evidence>
<evidence type="ECO:0000313" key="4">
    <source>
        <dbReference type="Proteomes" id="UP000664382"/>
    </source>
</evidence>
<protein>
    <submittedName>
        <fullName evidence="3">Sugar phosphate isomerase/epimerase</fullName>
    </submittedName>
</protein>
<dbReference type="InterPro" id="IPR013022">
    <property type="entry name" value="Xyl_isomerase-like_TIM-brl"/>
</dbReference>
<keyword evidence="1" id="KW-0119">Carbohydrate metabolism</keyword>